<dbReference type="InterPro" id="IPR050665">
    <property type="entry name" value="Cytochrome_P450_Monooxygen"/>
</dbReference>
<comment type="subcellular location">
    <subcellularLocation>
        <location evidence="1">Membrane</location>
    </subcellularLocation>
</comment>
<keyword evidence="10" id="KW-0472">Membrane</keyword>
<evidence type="ECO:0000256" key="1">
    <source>
        <dbReference type="ARBA" id="ARBA00004370"/>
    </source>
</evidence>
<comment type="similarity">
    <text evidence="2">Belongs to the cytochrome P450 family.</text>
</comment>
<proteinExistence type="inferred from homology"/>
<keyword evidence="4" id="KW-0812">Transmembrane</keyword>
<dbReference type="GO" id="GO:0005506">
    <property type="term" value="F:iron ion binding"/>
    <property type="evidence" value="ECO:0007669"/>
    <property type="project" value="InterPro"/>
</dbReference>
<keyword evidence="7" id="KW-0560">Oxidoreductase</keyword>
<keyword evidence="11" id="KW-0732">Signal</keyword>
<organism evidence="12 13">
    <name type="scientific">Adiantum capillus-veneris</name>
    <name type="common">Maidenhair fern</name>
    <dbReference type="NCBI Taxonomy" id="13818"/>
    <lineage>
        <taxon>Eukaryota</taxon>
        <taxon>Viridiplantae</taxon>
        <taxon>Streptophyta</taxon>
        <taxon>Embryophyta</taxon>
        <taxon>Tracheophyta</taxon>
        <taxon>Polypodiopsida</taxon>
        <taxon>Polypodiidae</taxon>
        <taxon>Polypodiales</taxon>
        <taxon>Pteridineae</taxon>
        <taxon>Pteridaceae</taxon>
        <taxon>Vittarioideae</taxon>
        <taxon>Adiantum</taxon>
    </lineage>
</organism>
<dbReference type="OrthoDB" id="1470350at2759"/>
<evidence type="ECO:0000256" key="5">
    <source>
        <dbReference type="ARBA" id="ARBA00022723"/>
    </source>
</evidence>
<dbReference type="GO" id="GO:0016020">
    <property type="term" value="C:membrane"/>
    <property type="evidence" value="ECO:0007669"/>
    <property type="project" value="UniProtKB-SubCell"/>
</dbReference>
<feature type="chain" id="PRO_5039447113" evidence="11">
    <location>
        <begin position="24"/>
        <end position="300"/>
    </location>
</feature>
<evidence type="ECO:0000256" key="6">
    <source>
        <dbReference type="ARBA" id="ARBA00022989"/>
    </source>
</evidence>
<protein>
    <submittedName>
        <fullName evidence="12">Uncharacterized protein</fullName>
    </submittedName>
</protein>
<dbReference type="PANTHER" id="PTHR24282">
    <property type="entry name" value="CYTOCHROME P450 FAMILY MEMBER"/>
    <property type="match status" value="1"/>
</dbReference>
<name>A0A9D4VBQ8_ADICA</name>
<evidence type="ECO:0000256" key="7">
    <source>
        <dbReference type="ARBA" id="ARBA00023002"/>
    </source>
</evidence>
<evidence type="ECO:0000256" key="8">
    <source>
        <dbReference type="ARBA" id="ARBA00023004"/>
    </source>
</evidence>
<dbReference type="SUPFAM" id="SSF48264">
    <property type="entry name" value="Cytochrome P450"/>
    <property type="match status" value="1"/>
</dbReference>
<dbReference type="InterPro" id="IPR001128">
    <property type="entry name" value="Cyt_P450"/>
</dbReference>
<reference evidence="12" key="1">
    <citation type="submission" date="2021-01" db="EMBL/GenBank/DDBJ databases">
        <title>Adiantum capillus-veneris genome.</title>
        <authorList>
            <person name="Fang Y."/>
            <person name="Liao Q."/>
        </authorList>
    </citation>
    <scope>NUCLEOTIDE SEQUENCE</scope>
    <source>
        <strain evidence="12">H3</strain>
        <tissue evidence="12">Leaf</tissue>
    </source>
</reference>
<keyword evidence="8" id="KW-0408">Iron</keyword>
<dbReference type="AlphaFoldDB" id="A0A9D4VBQ8"/>
<evidence type="ECO:0000256" key="4">
    <source>
        <dbReference type="ARBA" id="ARBA00022692"/>
    </source>
</evidence>
<accession>A0A9D4VBQ8</accession>
<keyword evidence="9" id="KW-0503">Monooxygenase</keyword>
<feature type="signal peptide" evidence="11">
    <location>
        <begin position="1"/>
        <end position="23"/>
    </location>
</feature>
<keyword evidence="13" id="KW-1185">Reference proteome</keyword>
<comment type="caution">
    <text evidence="12">The sequence shown here is derived from an EMBL/GenBank/DDBJ whole genome shotgun (WGS) entry which is preliminary data.</text>
</comment>
<evidence type="ECO:0000256" key="9">
    <source>
        <dbReference type="ARBA" id="ARBA00023033"/>
    </source>
</evidence>
<keyword evidence="5" id="KW-0479">Metal-binding</keyword>
<evidence type="ECO:0000256" key="11">
    <source>
        <dbReference type="SAM" id="SignalP"/>
    </source>
</evidence>
<dbReference type="InterPro" id="IPR036396">
    <property type="entry name" value="Cyt_P450_sf"/>
</dbReference>
<keyword evidence="6" id="KW-1133">Transmembrane helix</keyword>
<keyword evidence="3" id="KW-0349">Heme</keyword>
<evidence type="ECO:0000313" key="12">
    <source>
        <dbReference type="EMBL" id="KAI5083149.1"/>
    </source>
</evidence>
<dbReference type="Gene3D" id="1.10.630.10">
    <property type="entry name" value="Cytochrome P450"/>
    <property type="match status" value="1"/>
</dbReference>
<dbReference type="EMBL" id="JABFUD020000002">
    <property type="protein sequence ID" value="KAI5083149.1"/>
    <property type="molecule type" value="Genomic_DNA"/>
</dbReference>
<dbReference type="Proteomes" id="UP000886520">
    <property type="component" value="Chromosome 3"/>
</dbReference>
<evidence type="ECO:0000256" key="2">
    <source>
        <dbReference type="ARBA" id="ARBA00010617"/>
    </source>
</evidence>
<dbReference type="GO" id="GO:0016705">
    <property type="term" value="F:oxidoreductase activity, acting on paired donors, with incorporation or reduction of molecular oxygen"/>
    <property type="evidence" value="ECO:0007669"/>
    <property type="project" value="InterPro"/>
</dbReference>
<dbReference type="Pfam" id="PF00067">
    <property type="entry name" value="p450"/>
    <property type="match status" value="1"/>
</dbReference>
<dbReference type="PANTHER" id="PTHR24282:SF211">
    <property type="entry name" value="CYTOCHROME P450-RELATED"/>
    <property type="match status" value="1"/>
</dbReference>
<evidence type="ECO:0000256" key="3">
    <source>
        <dbReference type="ARBA" id="ARBA00022617"/>
    </source>
</evidence>
<evidence type="ECO:0000313" key="13">
    <source>
        <dbReference type="Proteomes" id="UP000886520"/>
    </source>
</evidence>
<gene>
    <name evidence="12" type="ORF">GOP47_0002892</name>
</gene>
<evidence type="ECO:0000256" key="10">
    <source>
        <dbReference type="ARBA" id="ARBA00023136"/>
    </source>
</evidence>
<dbReference type="GO" id="GO:0020037">
    <property type="term" value="F:heme binding"/>
    <property type="evidence" value="ECO:0007669"/>
    <property type="project" value="InterPro"/>
</dbReference>
<dbReference type="GO" id="GO:0004497">
    <property type="term" value="F:monooxygenase activity"/>
    <property type="evidence" value="ECO:0007669"/>
    <property type="project" value="UniProtKB-KW"/>
</dbReference>
<sequence length="300" mass="34255">MAFLAVAALLLLLLLTFLRKSLSLFVWEPLRIQRCLRAQGVSGPSYRVLVGNFPEISATTKAIRASPLPHVTHNIMPRVLPDFSIWSEKYGDRAMDDILQFLMSLHYGRLFPRSVEYCLKLSKQYLYWLGWKARLAVVDPELCKEVLFNKFGHYAKPNVPAQLLDILVNGLITLEGEKWTQHKRVVHPAFFLNNLKGMVPTIVDLTSAMLEKWKSESLCKEVDAFKEFHALAADVIAHTVFGSSYAEWKQVFLLQYQQLALMSAFIFCYYPWNQATLLCIMSPSFLKPAAPGKAVRRIQS</sequence>